<dbReference type="PANTHER" id="PTHR23155:SF687">
    <property type="entry name" value="OS07G0481400 PROTEIN"/>
    <property type="match status" value="1"/>
</dbReference>
<dbReference type="PRINTS" id="PR00364">
    <property type="entry name" value="DISEASERSIST"/>
</dbReference>
<dbReference type="InterPro" id="IPR002182">
    <property type="entry name" value="NB-ARC"/>
</dbReference>
<dbReference type="SUPFAM" id="SSF52058">
    <property type="entry name" value="L domain-like"/>
    <property type="match status" value="2"/>
</dbReference>
<keyword evidence="2" id="KW-0677">Repeat</keyword>
<dbReference type="InterPro" id="IPR055414">
    <property type="entry name" value="LRR_R13L4/SHOC2-like"/>
</dbReference>
<comment type="caution">
    <text evidence="6">The sequence shown here is derived from an EMBL/GenBank/DDBJ whole genome shotgun (WGS) entry which is preliminary data.</text>
</comment>
<feature type="domain" description="AAA+ ATPase" evidence="5">
    <location>
        <begin position="1117"/>
        <end position="1255"/>
    </location>
</feature>
<dbReference type="Pfam" id="PF23598">
    <property type="entry name" value="LRR_14"/>
    <property type="match status" value="2"/>
</dbReference>
<dbReference type="SMART" id="SM01206">
    <property type="entry name" value="Fibrillarin"/>
    <property type="match status" value="1"/>
</dbReference>
<dbReference type="Gene3D" id="3.40.50.300">
    <property type="entry name" value="P-loop containing nucleotide triphosphate hydrolases"/>
    <property type="match status" value="2"/>
</dbReference>
<keyword evidence="3" id="KW-0611">Plant defense</keyword>
<feature type="compositionally biased region" description="Basic residues" evidence="4">
    <location>
        <begin position="2086"/>
        <end position="2099"/>
    </location>
</feature>
<dbReference type="InterPro" id="IPR044974">
    <property type="entry name" value="Disease_R_plants"/>
</dbReference>
<dbReference type="SUPFAM" id="SSF52540">
    <property type="entry name" value="P-loop containing nucleoside triphosphate hydrolases"/>
    <property type="match status" value="2"/>
</dbReference>
<dbReference type="Gene3D" id="3.80.10.10">
    <property type="entry name" value="Ribonuclease Inhibitor"/>
    <property type="match status" value="3"/>
</dbReference>
<dbReference type="InterPro" id="IPR042197">
    <property type="entry name" value="Apaf_helical"/>
</dbReference>
<evidence type="ECO:0000256" key="1">
    <source>
        <dbReference type="ARBA" id="ARBA00022614"/>
    </source>
</evidence>
<dbReference type="Gene3D" id="3.40.50.150">
    <property type="entry name" value="Vaccinia Virus protein VP39"/>
    <property type="match status" value="1"/>
</dbReference>
<dbReference type="Gene3D" id="1.10.8.430">
    <property type="entry name" value="Helical domain of apoptotic protease-activating factors"/>
    <property type="match status" value="1"/>
</dbReference>
<accession>A0A835ABM7</accession>
<dbReference type="InterPro" id="IPR003593">
    <property type="entry name" value="AAA+_ATPase"/>
</dbReference>
<dbReference type="Pfam" id="PF00931">
    <property type="entry name" value="NB-ARC"/>
    <property type="match status" value="2"/>
</dbReference>
<dbReference type="CDD" id="cd00882">
    <property type="entry name" value="Ras_like_GTPase"/>
    <property type="match status" value="1"/>
</dbReference>
<evidence type="ECO:0000259" key="5">
    <source>
        <dbReference type="SMART" id="SM00382"/>
    </source>
</evidence>
<reference evidence="6" key="1">
    <citation type="submission" date="2020-07" db="EMBL/GenBank/DDBJ databases">
        <title>Genome sequence and genetic diversity analysis of an under-domesticated orphan crop, white fonio (Digitaria exilis).</title>
        <authorList>
            <person name="Bennetzen J.L."/>
            <person name="Chen S."/>
            <person name="Ma X."/>
            <person name="Wang X."/>
            <person name="Yssel A.E.J."/>
            <person name="Chaluvadi S.R."/>
            <person name="Johnson M."/>
            <person name="Gangashetty P."/>
            <person name="Hamidou F."/>
            <person name="Sanogo M.D."/>
            <person name="Zwaenepoel A."/>
            <person name="Wallace J."/>
            <person name="Van De Peer Y."/>
            <person name="Van Deynze A."/>
        </authorList>
    </citation>
    <scope>NUCLEOTIDE SEQUENCE</scope>
    <source>
        <tissue evidence="6">Leaves</tissue>
    </source>
</reference>
<dbReference type="OrthoDB" id="775811at2759"/>
<evidence type="ECO:0000256" key="3">
    <source>
        <dbReference type="ARBA" id="ARBA00022821"/>
    </source>
</evidence>
<dbReference type="GO" id="GO:0043531">
    <property type="term" value="F:ADP binding"/>
    <property type="evidence" value="ECO:0007669"/>
    <property type="project" value="InterPro"/>
</dbReference>
<feature type="region of interest" description="Disordered" evidence="4">
    <location>
        <begin position="1"/>
        <end position="21"/>
    </location>
</feature>
<dbReference type="GO" id="GO:0008168">
    <property type="term" value="F:methyltransferase activity"/>
    <property type="evidence" value="ECO:0007669"/>
    <property type="project" value="InterPro"/>
</dbReference>
<dbReference type="PANTHER" id="PTHR23155">
    <property type="entry name" value="DISEASE RESISTANCE PROTEIN RP"/>
    <property type="match status" value="1"/>
</dbReference>
<dbReference type="InterPro" id="IPR000692">
    <property type="entry name" value="Fibrillarin"/>
</dbReference>
<dbReference type="InterPro" id="IPR027417">
    <property type="entry name" value="P-loop_NTPase"/>
</dbReference>
<dbReference type="SMART" id="SM00382">
    <property type="entry name" value="AAA"/>
    <property type="match status" value="2"/>
</dbReference>
<proteinExistence type="predicted"/>
<dbReference type="InterPro" id="IPR032675">
    <property type="entry name" value="LRR_dom_sf"/>
</dbReference>
<dbReference type="SMART" id="SM00369">
    <property type="entry name" value="LRR_TYP"/>
    <property type="match status" value="4"/>
</dbReference>
<dbReference type="InterPro" id="IPR036388">
    <property type="entry name" value="WH-like_DNA-bd_sf"/>
</dbReference>
<evidence type="ECO:0000313" key="6">
    <source>
        <dbReference type="EMBL" id="KAF8649072.1"/>
    </source>
</evidence>
<dbReference type="GO" id="GO:0006364">
    <property type="term" value="P:rRNA processing"/>
    <property type="evidence" value="ECO:0007669"/>
    <property type="project" value="InterPro"/>
</dbReference>
<keyword evidence="7" id="KW-1185">Reference proteome</keyword>
<dbReference type="GO" id="GO:0003723">
    <property type="term" value="F:RNA binding"/>
    <property type="evidence" value="ECO:0007669"/>
    <property type="project" value="InterPro"/>
</dbReference>
<organism evidence="6 7">
    <name type="scientific">Digitaria exilis</name>
    <dbReference type="NCBI Taxonomy" id="1010633"/>
    <lineage>
        <taxon>Eukaryota</taxon>
        <taxon>Viridiplantae</taxon>
        <taxon>Streptophyta</taxon>
        <taxon>Embryophyta</taxon>
        <taxon>Tracheophyta</taxon>
        <taxon>Spermatophyta</taxon>
        <taxon>Magnoliopsida</taxon>
        <taxon>Liliopsida</taxon>
        <taxon>Poales</taxon>
        <taxon>Poaceae</taxon>
        <taxon>PACMAD clade</taxon>
        <taxon>Panicoideae</taxon>
        <taxon>Panicodae</taxon>
        <taxon>Paniceae</taxon>
        <taxon>Anthephorinae</taxon>
        <taxon>Digitaria</taxon>
    </lineage>
</organism>
<feature type="region of interest" description="Disordered" evidence="4">
    <location>
        <begin position="2061"/>
        <end position="2099"/>
    </location>
</feature>
<evidence type="ECO:0000256" key="2">
    <source>
        <dbReference type="ARBA" id="ARBA00022737"/>
    </source>
</evidence>
<gene>
    <name evidence="6" type="ORF">HU200_064435</name>
</gene>
<dbReference type="Pfam" id="PF01269">
    <property type="entry name" value="Fibrillarin"/>
    <property type="match status" value="1"/>
</dbReference>
<dbReference type="GO" id="GO:0098542">
    <property type="term" value="P:defense response to other organism"/>
    <property type="evidence" value="ECO:0007669"/>
    <property type="project" value="TreeGrafter"/>
</dbReference>
<dbReference type="InterPro" id="IPR029063">
    <property type="entry name" value="SAM-dependent_MTases_sf"/>
</dbReference>
<sequence length="2099" mass="232772">MAAATRQAARNDSWVLTGPGHREPNTIGSVITNDCNDHMERLFPSAGGGGQALFAIVGAPGVGKTTLARKIYHQMKEKQQSVKRLWVHVHSGPGNQLTVWFGEMDSEETSTERLLETIGQQLTAPSGNKLLVVVDNVHGDTAGWSNFFQELRRPDRVGTIRIVVTTSNSDVARDIGADIRSCCHRVSALDEDDGWVLLRTAANLQDQHDVGEIQDIGRRMVRKCSGIPVALQVVGSKLRSKVREKQWLKELQKISMGKDRYIEVRRSIDAGYMELNYLLKRCFLYCSLYPEGSVIEQQHIVQQWVAEGFFEESGREGTENEPHQEPEVKARGCYKELLKRNLLIPPAAAAAVHDCPDHSTMRNSASATMPALLRSYALYRSKDENCVDGDARRLKDRDASFKVWRLCVSDVNTANGIKAVHSRNMRTLLVRGTSSSRPQTTTSHSDMDAICEKFTNLRVLDLRDAAIEAMGKNLKRMLQLRYLNLSNTQITTLPTEVGNLVALQFLTVKGCRFLISLPEEVGRLTNLRSLDISETPALKDVRFRLAKLVQLNCFRGFLPVSHGGGYSGGSNGSSSSRSRSGWTFAELSILSKLTSLQILSIGSITDTAEAAQLMLHNKTQLRELELDCTPIHRLTDDGVDVERTTDDDVGGVLDTLEPHRNLDSLKLTNFGHRLPSWVSHTHLHELQRLTLDGNYHSRRLPPLGEMEHLKFLSITGSNTSISRIGSELRGAPREGQVAFPSLEQLTVAGIANLERWSGLGATDMPLLRSLSLSHCHKLRSLPPWLQHCTALTSLKVQHADGLLGIGGLHALKELQVSTCHGLKRICDLTRLEDLRITACSRLSTVQGVPLLRFMRLVEHQQEEWLLKLLRRMQQQQQERLRKLEIVASEGLLDQCSTGLAPYGLVIQKAADFVHAKLHDGSMYFSYTRSTYCFRRSRRCIERAFMYGMESTKAIVIRLIQGVITSLGALTTSNGVAQHLEAAKGEMEKFRDSLRSITLHTIDAVQLQADWTIAYSEATNGHLKTLADIAYEAENIIDRFNIETGVLGASPFQELKETLLEHMKSSSGTLELLQAMAASFEAGQSSCAVGPSGDDPYLIGSVNNDCEDLIRRLSQNGDEALFAIIGAPGVGKTALAQKIYHKMRGEFTTRLWVHVAGNLITIWFGGQETEIMLVTSAAAGKEMIMQEYLAGSDLLLVIDNLRDEVADEWKFTEEERRGFYDRGIRIVVTTTHRSVARKIGVNMRRSCCHRVHALDEDDGWLLLRMAGGIEERDGQDGYKQQAAWRRKVVRRCSGIPMALKVVASSYQNSSSSSSPAEGLLSEDDAEPIIISYREIPMSIDASYMELGSRLKRCFLYCSLYPEGSVMERRHIVQQWVAQGFFGDDGDHQEEDAQRCYTELLDRGLLVPAVASVTGGGGAVMPPLLRSYAMDKSQGENCVGDPRHVGLNTWHLCIADGNAVGDIPKDFSRMRTLMVIGRNGPTNPATPLPLPLIQLICGNFTSLRVLDLRDTLVVAIGSNIKSLLQLRYLNLSNTWITTLPPEVGDLVSLQFLALDGCRFLVSLPKDVGRLINLRSLDISGARALKDVGFRLTSLDRLKCFRGFLPAAGGGGSPQATTRSGWTFAELSTLSNLTSLQILNLGGVTRAVEAAQLMLHDKTHLQDLELCCDTVRRLPDAGGDDDERSDGLGDVLESLKPHEHLASLKLASFTGPRLPSWLSHTHLSRLRSLTLDGCDDQCQPLPRLGAMRYLKTLEITRSSGALLDISPEVRQHEIGIQTNNQVAFPRLEELLVAGMGSWKKWSGLEAGDMPLLRSMRLSDCPLLATLPSCLEQCTALTSLKVQGTNQLQEIKNLPMLKELHVQACSGLKRICDLSRLEDLRVADCSMISAVGGIPLLRSLRLEEKLQEPGELPKWLLEQQQQPFSLRRLEIVGGETLLDKCSTAGAEYGRFVQDAADHVYGKLDDGSLCFSYNRSTRHFQRISGRGLGGAAQTLRASHMEIITPPSNGASDIQETNKGWTLYYPAEAVFASEVEKLKAEQFKPSEQVTLEPFKRDHACVMGGYRMRKKKKASEHMGRSGGYSAGDEHSRRSSRHGRLRRRRPC</sequence>
<dbReference type="Gene3D" id="1.10.10.10">
    <property type="entry name" value="Winged helix-like DNA-binding domain superfamily/Winged helix DNA-binding domain"/>
    <property type="match status" value="1"/>
</dbReference>
<dbReference type="Proteomes" id="UP000636709">
    <property type="component" value="Unassembled WGS sequence"/>
</dbReference>
<keyword evidence="1" id="KW-0433">Leucine-rich repeat</keyword>
<name>A0A835ABM7_9POAL</name>
<feature type="domain" description="AAA+ ATPase" evidence="5">
    <location>
        <begin position="50"/>
        <end position="191"/>
    </location>
</feature>
<protein>
    <recommendedName>
        <fullName evidence="5">AAA+ ATPase domain-containing protein</fullName>
    </recommendedName>
</protein>
<dbReference type="InterPro" id="IPR003591">
    <property type="entry name" value="Leu-rich_rpt_typical-subtyp"/>
</dbReference>
<dbReference type="EMBL" id="JACEFO010002789">
    <property type="protein sequence ID" value="KAF8649072.1"/>
    <property type="molecule type" value="Genomic_DNA"/>
</dbReference>
<evidence type="ECO:0000256" key="4">
    <source>
        <dbReference type="SAM" id="MobiDB-lite"/>
    </source>
</evidence>
<evidence type="ECO:0000313" key="7">
    <source>
        <dbReference type="Proteomes" id="UP000636709"/>
    </source>
</evidence>